<dbReference type="Pfam" id="PF05308">
    <property type="entry name" value="Mito_fiss_reg"/>
    <property type="match status" value="1"/>
</dbReference>
<dbReference type="Proteomes" id="UP000261540">
    <property type="component" value="Unplaced"/>
</dbReference>
<reference evidence="8" key="1">
    <citation type="submission" date="2025-08" db="UniProtKB">
        <authorList>
            <consortium name="Ensembl"/>
        </authorList>
    </citation>
    <scope>IDENTIFICATION</scope>
</reference>
<evidence type="ECO:0000256" key="5">
    <source>
        <dbReference type="ARBA" id="ARBA00037378"/>
    </source>
</evidence>
<feature type="compositionally biased region" description="Basic residues" evidence="7">
    <location>
        <begin position="91"/>
        <end position="103"/>
    </location>
</feature>
<proteinExistence type="inferred from homology"/>
<keyword evidence="4 6" id="KW-0496">Mitochondrion</keyword>
<feature type="compositionally biased region" description="Pro residues" evidence="7">
    <location>
        <begin position="156"/>
        <end position="177"/>
    </location>
</feature>
<evidence type="ECO:0000313" key="8">
    <source>
        <dbReference type="Ensembl" id="ENSPKIP00000025259.1"/>
    </source>
</evidence>
<dbReference type="OrthoDB" id="2133332at2759"/>
<dbReference type="STRING" id="1676925.ENSPKIP00000025259"/>
<feature type="compositionally biased region" description="Basic and acidic residues" evidence="7">
    <location>
        <begin position="104"/>
        <end position="114"/>
    </location>
</feature>
<feature type="compositionally biased region" description="Pro residues" evidence="7">
    <location>
        <begin position="201"/>
        <end position="210"/>
    </location>
</feature>
<dbReference type="GeneTree" id="ENSGT00950000183215"/>
<comment type="subcellular location">
    <subcellularLocation>
        <location evidence="1 6">Mitochondrion</location>
    </subcellularLocation>
</comment>
<comment type="function">
    <text evidence="6">Plays a role in mitochondrial aerobic respiration. Regulates mitochondrial organization and fission.</text>
</comment>
<feature type="region of interest" description="Disordered" evidence="7">
    <location>
        <begin position="262"/>
        <end position="301"/>
    </location>
</feature>
<dbReference type="GO" id="GO:0009060">
    <property type="term" value="P:aerobic respiration"/>
    <property type="evidence" value="ECO:0007669"/>
    <property type="project" value="UniProtKB-UniRule"/>
</dbReference>
<comment type="similarity">
    <text evidence="2 6">Belongs to the MTFR1 family.</text>
</comment>
<dbReference type="PANTHER" id="PTHR14215:SF1">
    <property type="entry name" value="MITOCHONDRIAL FISSION REGULATOR 1"/>
    <property type="match status" value="1"/>
</dbReference>
<evidence type="ECO:0000256" key="4">
    <source>
        <dbReference type="ARBA" id="ARBA00023128"/>
    </source>
</evidence>
<dbReference type="GO" id="GO:0000266">
    <property type="term" value="P:mitochondrial fission"/>
    <property type="evidence" value="ECO:0007669"/>
    <property type="project" value="UniProtKB-UniRule"/>
</dbReference>
<accession>A0A3B3S3D5</accession>
<dbReference type="InterPro" id="IPR007972">
    <property type="entry name" value="Mtfr1"/>
</dbReference>
<evidence type="ECO:0000313" key="9">
    <source>
        <dbReference type="Proteomes" id="UP000261540"/>
    </source>
</evidence>
<dbReference type="KEGG" id="pki:111834850"/>
<reference evidence="8" key="2">
    <citation type="submission" date="2025-09" db="UniProtKB">
        <authorList>
            <consortium name="Ensembl"/>
        </authorList>
    </citation>
    <scope>IDENTIFICATION</scope>
</reference>
<evidence type="ECO:0000256" key="3">
    <source>
        <dbReference type="ARBA" id="ARBA00022946"/>
    </source>
</evidence>
<keyword evidence="9" id="KW-1185">Reference proteome</keyword>
<evidence type="ECO:0000256" key="1">
    <source>
        <dbReference type="ARBA" id="ARBA00004173"/>
    </source>
</evidence>
<evidence type="ECO:0000256" key="7">
    <source>
        <dbReference type="SAM" id="MobiDB-lite"/>
    </source>
</evidence>
<dbReference type="CTD" id="9650"/>
<comment type="function">
    <text evidence="5">May play a role in mitochondrial aerobic respiration. May also regulate mitochondrial organization and fission.</text>
</comment>
<dbReference type="PANTHER" id="PTHR14215">
    <property type="entry name" value="PROTEIN OF UNKNOWN FUNCTION DUF729"/>
    <property type="match status" value="1"/>
</dbReference>
<evidence type="ECO:0000256" key="2">
    <source>
        <dbReference type="ARBA" id="ARBA00005807"/>
    </source>
</evidence>
<feature type="compositionally biased region" description="Polar residues" evidence="7">
    <location>
        <begin position="292"/>
        <end position="301"/>
    </location>
</feature>
<feature type="region of interest" description="Disordered" evidence="7">
    <location>
        <begin position="68"/>
        <end position="122"/>
    </location>
</feature>
<sequence>MDLVFGSVRPYGSARSIVRRIGTRLPLAPCPRVRFQLQPFMEGARALGSSRRRSELIASLADVASIDGEDDASTGLRPGSRPGFIVCSHQRQPRRRSSRKRRSLHVEETDHREPSPGSRETIQKISALENELAKLREQIAQIVLAQEQSAQAVPTPTGPGPGPGPPPPPPPPPPLPSLQPNSSAIDLIRERRGKNAAVGPQPEPRGPPEMPSMLEVLKDMGKVKLRAVRRPEGGDTKPSDPTDPAALIADALRRKFAYRYGNESRAEGDGQSVGHNTKADRGETPMFGQHMLKSTPQRNLL</sequence>
<organism evidence="8 9">
    <name type="scientific">Paramormyrops kingsleyae</name>
    <dbReference type="NCBI Taxonomy" id="1676925"/>
    <lineage>
        <taxon>Eukaryota</taxon>
        <taxon>Metazoa</taxon>
        <taxon>Chordata</taxon>
        <taxon>Craniata</taxon>
        <taxon>Vertebrata</taxon>
        <taxon>Euteleostomi</taxon>
        <taxon>Actinopterygii</taxon>
        <taxon>Neopterygii</taxon>
        <taxon>Teleostei</taxon>
        <taxon>Osteoglossocephala</taxon>
        <taxon>Osteoglossomorpha</taxon>
        <taxon>Osteoglossiformes</taxon>
        <taxon>Mormyridae</taxon>
        <taxon>Paramormyrops</taxon>
    </lineage>
</organism>
<protein>
    <recommendedName>
        <fullName evidence="6">Mitochondrial fission regulator</fullName>
    </recommendedName>
</protein>
<dbReference type="AlphaFoldDB" id="A0A3B3S3D5"/>
<dbReference type="GO" id="GO:0005739">
    <property type="term" value="C:mitochondrion"/>
    <property type="evidence" value="ECO:0007669"/>
    <property type="project" value="UniProtKB-SubCell"/>
</dbReference>
<dbReference type="Ensembl" id="ENSPKIT00000005989.1">
    <property type="protein sequence ID" value="ENSPKIP00000025259.1"/>
    <property type="gene ID" value="ENSPKIG00000008201.1"/>
</dbReference>
<evidence type="ECO:0000256" key="6">
    <source>
        <dbReference type="RuleBase" id="RU369053"/>
    </source>
</evidence>
<name>A0A3B3S3D5_9TELE</name>
<feature type="region of interest" description="Disordered" evidence="7">
    <location>
        <begin position="149"/>
        <end position="213"/>
    </location>
</feature>
<keyword evidence="3" id="KW-0809">Transit peptide</keyword>